<evidence type="ECO:0000256" key="1">
    <source>
        <dbReference type="ARBA" id="ARBA00004123"/>
    </source>
</evidence>
<evidence type="ECO:0000256" key="5">
    <source>
        <dbReference type="ARBA" id="ARBA00023242"/>
    </source>
</evidence>
<feature type="domain" description="AP2/ERF" evidence="7">
    <location>
        <begin position="114"/>
        <end position="172"/>
    </location>
</feature>
<dbReference type="InterPro" id="IPR036955">
    <property type="entry name" value="AP2/ERF_dom_sf"/>
</dbReference>
<dbReference type="SMART" id="SM00380">
    <property type="entry name" value="AP2"/>
    <property type="match status" value="1"/>
</dbReference>
<dbReference type="CDD" id="cd00018">
    <property type="entry name" value="AP2"/>
    <property type="match status" value="1"/>
</dbReference>
<gene>
    <name evidence="8" type="ORF">M6B38_176670</name>
</gene>
<sequence length="248" mass="27651">MMYSPPLHSNSYSSSSSTTYEFPTDSNSYFKLSVSFPWDELFLEHNNYPFPSIDTIIETTNSSARPSLLLMQAIDAVAAPTSSASSISCTSRLADGDKKHNGEGDKKHNGEGRTYIGVRRRPWGKFAAEIRDSTRNGKRVWLGTFDSIEAAALAYDQAAFSTRGASTTLNFSVECVQESLRGLDCYSKELCSPVLALKQCHSVNRKSLKRKKKSKDDQVDVVIFEDLGQEYLEELLSLENDNTHEGNY</sequence>
<dbReference type="GO" id="GO:0005634">
    <property type="term" value="C:nucleus"/>
    <property type="evidence" value="ECO:0007669"/>
    <property type="project" value="UniProtKB-SubCell"/>
</dbReference>
<dbReference type="InterPro" id="IPR044808">
    <property type="entry name" value="ERF_plant"/>
</dbReference>
<evidence type="ECO:0000256" key="6">
    <source>
        <dbReference type="SAM" id="MobiDB-lite"/>
    </source>
</evidence>
<keyword evidence="3" id="KW-0238">DNA-binding</keyword>
<keyword evidence="4" id="KW-0804">Transcription</keyword>
<proteinExistence type="predicted"/>
<dbReference type="GO" id="GO:0003677">
    <property type="term" value="F:DNA binding"/>
    <property type="evidence" value="ECO:0007669"/>
    <property type="project" value="UniProtKB-KW"/>
</dbReference>
<dbReference type="InterPro" id="IPR001471">
    <property type="entry name" value="AP2/ERF_dom"/>
</dbReference>
<dbReference type="PANTHER" id="PTHR31190:SF72">
    <property type="entry name" value="AP2 DOMAIN CONTAINING PROTEIN, EXPRESSED"/>
    <property type="match status" value="1"/>
</dbReference>
<dbReference type="PANTHER" id="PTHR31190">
    <property type="entry name" value="DNA-BINDING DOMAIN"/>
    <property type="match status" value="1"/>
</dbReference>
<accession>A0AAX6EPW4</accession>
<evidence type="ECO:0000313" key="9">
    <source>
        <dbReference type="Proteomes" id="UP001140949"/>
    </source>
</evidence>
<comment type="caution">
    <text evidence="8">The sequence shown here is derived from an EMBL/GenBank/DDBJ whole genome shotgun (WGS) entry which is preliminary data.</text>
</comment>
<evidence type="ECO:0000256" key="2">
    <source>
        <dbReference type="ARBA" id="ARBA00023015"/>
    </source>
</evidence>
<dbReference type="Gene3D" id="3.30.730.10">
    <property type="entry name" value="AP2/ERF domain"/>
    <property type="match status" value="1"/>
</dbReference>
<keyword evidence="5" id="KW-0539">Nucleus</keyword>
<dbReference type="AlphaFoldDB" id="A0AAX6EPW4"/>
<evidence type="ECO:0000256" key="3">
    <source>
        <dbReference type="ARBA" id="ARBA00023125"/>
    </source>
</evidence>
<feature type="compositionally biased region" description="Basic and acidic residues" evidence="6">
    <location>
        <begin position="94"/>
        <end position="111"/>
    </location>
</feature>
<dbReference type="PRINTS" id="PR00367">
    <property type="entry name" value="ETHRSPELEMNT"/>
</dbReference>
<organism evidence="8 9">
    <name type="scientific">Iris pallida</name>
    <name type="common">Sweet iris</name>
    <dbReference type="NCBI Taxonomy" id="29817"/>
    <lineage>
        <taxon>Eukaryota</taxon>
        <taxon>Viridiplantae</taxon>
        <taxon>Streptophyta</taxon>
        <taxon>Embryophyta</taxon>
        <taxon>Tracheophyta</taxon>
        <taxon>Spermatophyta</taxon>
        <taxon>Magnoliopsida</taxon>
        <taxon>Liliopsida</taxon>
        <taxon>Asparagales</taxon>
        <taxon>Iridaceae</taxon>
        <taxon>Iridoideae</taxon>
        <taxon>Irideae</taxon>
        <taxon>Iris</taxon>
    </lineage>
</organism>
<dbReference type="Proteomes" id="UP001140949">
    <property type="component" value="Unassembled WGS sequence"/>
</dbReference>
<reference evidence="8" key="1">
    <citation type="journal article" date="2023" name="GigaByte">
        <title>Genome assembly of the bearded iris, Iris pallida Lam.</title>
        <authorList>
            <person name="Bruccoleri R.E."/>
            <person name="Oakeley E.J."/>
            <person name="Faust A.M.E."/>
            <person name="Altorfer M."/>
            <person name="Dessus-Babus S."/>
            <person name="Burckhardt D."/>
            <person name="Oertli M."/>
            <person name="Naumann U."/>
            <person name="Petersen F."/>
            <person name="Wong J."/>
        </authorList>
    </citation>
    <scope>NUCLEOTIDE SEQUENCE</scope>
    <source>
        <strain evidence="8">GSM-AAB239-AS_SAM_17_03QT</strain>
    </source>
</reference>
<dbReference type="GO" id="GO:0003700">
    <property type="term" value="F:DNA-binding transcription factor activity"/>
    <property type="evidence" value="ECO:0007669"/>
    <property type="project" value="InterPro"/>
</dbReference>
<reference evidence="8" key="2">
    <citation type="submission" date="2023-04" db="EMBL/GenBank/DDBJ databases">
        <authorList>
            <person name="Bruccoleri R.E."/>
            <person name="Oakeley E.J."/>
            <person name="Faust A.-M."/>
            <person name="Dessus-Babus S."/>
            <person name="Altorfer M."/>
            <person name="Burckhardt D."/>
            <person name="Oertli M."/>
            <person name="Naumann U."/>
            <person name="Petersen F."/>
            <person name="Wong J."/>
        </authorList>
    </citation>
    <scope>NUCLEOTIDE SEQUENCE</scope>
    <source>
        <strain evidence="8">GSM-AAB239-AS_SAM_17_03QT</strain>
        <tissue evidence="8">Leaf</tissue>
    </source>
</reference>
<evidence type="ECO:0000256" key="4">
    <source>
        <dbReference type="ARBA" id="ARBA00023163"/>
    </source>
</evidence>
<feature type="region of interest" description="Disordered" evidence="6">
    <location>
        <begin position="88"/>
        <end position="112"/>
    </location>
</feature>
<dbReference type="EMBL" id="JANAVB010035020">
    <property type="protein sequence ID" value="KAJ6805951.1"/>
    <property type="molecule type" value="Genomic_DNA"/>
</dbReference>
<protein>
    <submittedName>
        <fullName evidence="8">Ethylene-responsive transcription factor 1B-like</fullName>
    </submittedName>
</protein>
<comment type="subcellular location">
    <subcellularLocation>
        <location evidence="1">Nucleus</location>
    </subcellularLocation>
</comment>
<evidence type="ECO:0000313" key="8">
    <source>
        <dbReference type="EMBL" id="KAJ6805951.1"/>
    </source>
</evidence>
<dbReference type="PROSITE" id="PS51032">
    <property type="entry name" value="AP2_ERF"/>
    <property type="match status" value="1"/>
</dbReference>
<dbReference type="Pfam" id="PF00847">
    <property type="entry name" value="AP2"/>
    <property type="match status" value="1"/>
</dbReference>
<dbReference type="SUPFAM" id="SSF54171">
    <property type="entry name" value="DNA-binding domain"/>
    <property type="match status" value="1"/>
</dbReference>
<evidence type="ECO:0000259" key="7">
    <source>
        <dbReference type="PROSITE" id="PS51032"/>
    </source>
</evidence>
<keyword evidence="2" id="KW-0805">Transcription regulation</keyword>
<dbReference type="InterPro" id="IPR016177">
    <property type="entry name" value="DNA-bd_dom_sf"/>
</dbReference>
<keyword evidence="9" id="KW-1185">Reference proteome</keyword>
<dbReference type="GO" id="GO:0009873">
    <property type="term" value="P:ethylene-activated signaling pathway"/>
    <property type="evidence" value="ECO:0007669"/>
    <property type="project" value="InterPro"/>
</dbReference>
<name>A0AAX6EPW4_IRIPA</name>